<dbReference type="EMBL" id="WTPX01000055">
    <property type="protein sequence ID" value="NNJ25942.1"/>
    <property type="molecule type" value="Genomic_DNA"/>
</dbReference>
<dbReference type="Pfam" id="PF00884">
    <property type="entry name" value="Sulfatase"/>
    <property type="match status" value="1"/>
</dbReference>
<dbReference type="Proteomes" id="UP000609651">
    <property type="component" value="Unassembled WGS sequence"/>
</dbReference>
<sequence>MVSTLLLALPLLAAGSAESSAPRPNVLLILADDLGVEALGCYGGTSYETPNLDRLAAGGRRFTHCFSNPYCSPSRAELLTGREPLHNGIPRVIFDPQNHREFLDPAREQTVANLFRDAGYATAAAGKWQLSFLTQRDTPHALGFDRSQFWPIQIEGSRTSRFAEPSFWGDRPDGTRGPWSKPDAYGPDEYNAFVQAEIDRASTAEEPFFIYYAMLLPHFPWEPTPDSDDPLKRTSSLATSSKGNLKYLPDMVAYMDRLVGQTLSHLEEAGALENTVVVFLGDNGCDVGVTSKRTVPGPDGPRIVVVPGGKGTLTDAGTRVPLIVSWPGTVDPGVDEGLVEFSDVLPTLADLCDLPAPRNPINGVSFADRLGVPGMEDRPDRTWVHIQDKSRRQVRSRTHILTDRGAFRPVIGPGERPAAPLSGALSPELQAERNRLAAALQAVETFDGP</sequence>
<dbReference type="InterPro" id="IPR000917">
    <property type="entry name" value="Sulfatase_N"/>
</dbReference>
<keyword evidence="6" id="KW-1185">Reference proteome</keyword>
<dbReference type="GO" id="GO:0004065">
    <property type="term" value="F:arylsulfatase activity"/>
    <property type="evidence" value="ECO:0007669"/>
    <property type="project" value="UniProtKB-EC"/>
</dbReference>
<organism evidence="5 6">
    <name type="scientific">Alienimonas chondri</name>
    <dbReference type="NCBI Taxonomy" id="2681879"/>
    <lineage>
        <taxon>Bacteria</taxon>
        <taxon>Pseudomonadati</taxon>
        <taxon>Planctomycetota</taxon>
        <taxon>Planctomycetia</taxon>
        <taxon>Planctomycetales</taxon>
        <taxon>Planctomycetaceae</taxon>
        <taxon>Alienimonas</taxon>
    </lineage>
</organism>
<dbReference type="PANTHER" id="PTHR42693:SF53">
    <property type="entry name" value="ENDO-4-O-SULFATASE"/>
    <property type="match status" value="1"/>
</dbReference>
<dbReference type="EC" id="3.1.6.1" evidence="5"/>
<evidence type="ECO:0000259" key="4">
    <source>
        <dbReference type="Pfam" id="PF00884"/>
    </source>
</evidence>
<comment type="caution">
    <text evidence="5">The sequence shown here is derived from an EMBL/GenBank/DDBJ whole genome shotgun (WGS) entry which is preliminary data.</text>
</comment>
<dbReference type="InterPro" id="IPR017850">
    <property type="entry name" value="Alkaline_phosphatase_core_sf"/>
</dbReference>
<gene>
    <name evidence="5" type="primary">atsA_16</name>
    <name evidence="5" type="ORF">LzC2_20190</name>
</gene>
<dbReference type="Gene3D" id="3.40.720.10">
    <property type="entry name" value="Alkaline Phosphatase, subunit A"/>
    <property type="match status" value="1"/>
</dbReference>
<keyword evidence="2 5" id="KW-0378">Hydrolase</keyword>
<evidence type="ECO:0000256" key="1">
    <source>
        <dbReference type="ARBA" id="ARBA00008779"/>
    </source>
</evidence>
<protein>
    <submittedName>
        <fullName evidence="5">Arylsulfatase</fullName>
        <ecNumber evidence="5">3.1.6.1</ecNumber>
    </submittedName>
</protein>
<comment type="similarity">
    <text evidence="1">Belongs to the sulfatase family.</text>
</comment>
<reference evidence="5 6" key="1">
    <citation type="journal article" date="2020" name="Syst. Appl. Microbiol.">
        <title>Alienimonas chondri sp. nov., a novel planctomycete isolated from the biofilm of the red alga Chondrus crispus.</title>
        <authorList>
            <person name="Vitorino I."/>
            <person name="Albuquerque L."/>
            <person name="Wiegand S."/>
            <person name="Kallscheuer N."/>
            <person name="da Costa M.S."/>
            <person name="Lobo-da-Cunha A."/>
            <person name="Jogler C."/>
            <person name="Lage O.M."/>
        </authorList>
    </citation>
    <scope>NUCLEOTIDE SEQUENCE [LARGE SCALE GENOMIC DNA]</scope>
    <source>
        <strain evidence="5 6">LzC2</strain>
    </source>
</reference>
<evidence type="ECO:0000256" key="3">
    <source>
        <dbReference type="SAM" id="MobiDB-lite"/>
    </source>
</evidence>
<dbReference type="PANTHER" id="PTHR42693">
    <property type="entry name" value="ARYLSULFATASE FAMILY MEMBER"/>
    <property type="match status" value="1"/>
</dbReference>
<evidence type="ECO:0000256" key="2">
    <source>
        <dbReference type="ARBA" id="ARBA00022801"/>
    </source>
</evidence>
<feature type="region of interest" description="Disordered" evidence="3">
    <location>
        <begin position="407"/>
        <end position="426"/>
    </location>
</feature>
<accession>A0ABX1VDG7</accession>
<dbReference type="InterPro" id="IPR050738">
    <property type="entry name" value="Sulfatase"/>
</dbReference>
<evidence type="ECO:0000313" key="5">
    <source>
        <dbReference type="EMBL" id="NNJ25942.1"/>
    </source>
</evidence>
<dbReference type="RefSeq" id="WP_171186461.1">
    <property type="nucleotide sequence ID" value="NZ_WTPX01000055.1"/>
</dbReference>
<dbReference type="SUPFAM" id="SSF53649">
    <property type="entry name" value="Alkaline phosphatase-like"/>
    <property type="match status" value="1"/>
</dbReference>
<proteinExistence type="inferred from homology"/>
<name>A0ABX1VDG7_9PLAN</name>
<evidence type="ECO:0000313" key="6">
    <source>
        <dbReference type="Proteomes" id="UP000609651"/>
    </source>
</evidence>
<feature type="domain" description="Sulfatase N-terminal" evidence="4">
    <location>
        <begin position="24"/>
        <end position="353"/>
    </location>
</feature>